<evidence type="ECO:0000256" key="3">
    <source>
        <dbReference type="ARBA" id="ARBA00024356"/>
    </source>
</evidence>
<gene>
    <name evidence="4" type="ORF">AVDCRST_MAG86-3386</name>
</gene>
<evidence type="ECO:0000256" key="2">
    <source>
        <dbReference type="ARBA" id="ARBA00022679"/>
    </source>
</evidence>
<dbReference type="AlphaFoldDB" id="A0A6J4VTR7"/>
<dbReference type="EMBL" id="CADCWP010000304">
    <property type="protein sequence ID" value="CAA9585115.1"/>
    <property type="molecule type" value="Genomic_DNA"/>
</dbReference>
<sequence>MTGFTVERATPVELERTSPLSGMFVLSPCVWREENIYKLLVRAVNPSEDASQKVARIYYGESNDGLCFRMADGPAIAPGTREDKDGCEDPTLERFDGRFYVYYSGWDETKKVGQLMLAVGETVDDLKKQGVRLRSTESHTNPKEATLVAVEGGSWRLFFEYASGASKVGVASAPAVDGPWTVQDPLFEARPGSWDSYHLSTGPILPGDTPVMFYNGADENAHWRVGWVAFDKGYTKVVGRSQEPLIVPPPGEPGDTDIAFAASSVAEEWGISLYYSVADKTIFRATLSPSGGG</sequence>
<accession>A0A6J4VTR7</accession>
<dbReference type="Gene3D" id="2.115.10.20">
    <property type="entry name" value="Glycosyl hydrolase domain, family 43"/>
    <property type="match status" value="1"/>
</dbReference>
<evidence type="ECO:0000256" key="1">
    <source>
        <dbReference type="ARBA" id="ARBA00022676"/>
    </source>
</evidence>
<protein>
    <submittedName>
        <fullName evidence="4">GH130</fullName>
    </submittedName>
</protein>
<evidence type="ECO:0000313" key="4">
    <source>
        <dbReference type="EMBL" id="CAA9585115.1"/>
    </source>
</evidence>
<dbReference type="SUPFAM" id="SSF75005">
    <property type="entry name" value="Arabinanase/levansucrase/invertase"/>
    <property type="match status" value="1"/>
</dbReference>
<reference evidence="4" key="1">
    <citation type="submission" date="2020-02" db="EMBL/GenBank/DDBJ databases">
        <authorList>
            <person name="Meier V. D."/>
        </authorList>
    </citation>
    <scope>NUCLEOTIDE SEQUENCE</scope>
    <source>
        <strain evidence="4">AVDCRST_MAG86</strain>
    </source>
</reference>
<proteinExistence type="inferred from homology"/>
<comment type="similarity">
    <text evidence="3">Belongs to the glycosyl hydrolase 130 family.</text>
</comment>
<keyword evidence="2" id="KW-0808">Transferase</keyword>
<dbReference type="PANTHER" id="PTHR34106">
    <property type="entry name" value="GLYCOSIDASE"/>
    <property type="match status" value="1"/>
</dbReference>
<organism evidence="4">
    <name type="scientific">uncultured Truepera sp</name>
    <dbReference type="NCBI Taxonomy" id="543023"/>
    <lineage>
        <taxon>Bacteria</taxon>
        <taxon>Thermotogati</taxon>
        <taxon>Deinococcota</taxon>
        <taxon>Deinococci</taxon>
        <taxon>Trueperales</taxon>
        <taxon>Trueperaceae</taxon>
        <taxon>Truepera</taxon>
        <taxon>environmental samples</taxon>
    </lineage>
</organism>
<dbReference type="InterPro" id="IPR023296">
    <property type="entry name" value="Glyco_hydro_beta-prop_sf"/>
</dbReference>
<dbReference type="Pfam" id="PF04041">
    <property type="entry name" value="Glyco_hydro_130"/>
    <property type="match status" value="1"/>
</dbReference>
<dbReference type="InterPro" id="IPR007184">
    <property type="entry name" value="Mannoside_phosphorylase"/>
</dbReference>
<dbReference type="GO" id="GO:0016757">
    <property type="term" value="F:glycosyltransferase activity"/>
    <property type="evidence" value="ECO:0007669"/>
    <property type="project" value="UniProtKB-KW"/>
</dbReference>
<name>A0A6J4VTR7_9DEIN</name>
<dbReference type="PANTHER" id="PTHR34106:SF5">
    <property type="entry name" value="GLYCOSIDASE"/>
    <property type="match status" value="1"/>
</dbReference>
<keyword evidence="1" id="KW-0328">Glycosyltransferase</keyword>